<name>A0A0K9GRG8_9BACI</name>
<gene>
    <name evidence="2" type="ORF">AC625_06710</name>
</gene>
<dbReference type="Proteomes" id="UP000037146">
    <property type="component" value="Unassembled WGS sequence"/>
</dbReference>
<dbReference type="EMBL" id="LFZW01000001">
    <property type="protein sequence ID" value="KMY49250.1"/>
    <property type="molecule type" value="Genomic_DNA"/>
</dbReference>
<keyword evidence="3" id="KW-1185">Reference proteome</keyword>
<evidence type="ECO:0000313" key="2">
    <source>
        <dbReference type="EMBL" id="KMY49250.1"/>
    </source>
</evidence>
<evidence type="ECO:0008006" key="4">
    <source>
        <dbReference type="Google" id="ProtNLM"/>
    </source>
</evidence>
<evidence type="ECO:0000256" key="1">
    <source>
        <dbReference type="SAM" id="Phobius"/>
    </source>
</evidence>
<proteinExistence type="predicted"/>
<comment type="caution">
    <text evidence="2">The sequence shown here is derived from an EMBL/GenBank/DDBJ whole genome shotgun (WGS) entry which is preliminary data.</text>
</comment>
<feature type="transmembrane region" description="Helical" evidence="1">
    <location>
        <begin position="59"/>
        <end position="79"/>
    </location>
</feature>
<dbReference type="AlphaFoldDB" id="A0A0K9GRG8"/>
<evidence type="ECO:0000313" key="3">
    <source>
        <dbReference type="Proteomes" id="UP000037146"/>
    </source>
</evidence>
<feature type="transmembrane region" description="Helical" evidence="1">
    <location>
        <begin position="37"/>
        <end position="53"/>
    </location>
</feature>
<dbReference type="PATRIC" id="fig|1679170.3.peg.1443"/>
<sequence>MKALNILFYSLTVGILLFLTIAILPELEFIKSLKFNVSKWIWMIIATIFILIVKEKMWIKVVSLILGLVFYMLIIILFVS</sequence>
<keyword evidence="1" id="KW-0472">Membrane</keyword>
<keyword evidence="1" id="KW-0812">Transmembrane</keyword>
<reference evidence="3" key="1">
    <citation type="submission" date="2015-07" db="EMBL/GenBank/DDBJ databases">
        <title>Genome sequencing project for genomic taxonomy and phylogenomics of Bacillus-like bacteria.</title>
        <authorList>
            <person name="Liu B."/>
            <person name="Wang J."/>
            <person name="Zhu Y."/>
            <person name="Liu G."/>
            <person name="Chen Q."/>
            <person name="Chen Z."/>
            <person name="Lan J."/>
            <person name="Che J."/>
            <person name="Ge C."/>
            <person name="Shi H."/>
            <person name="Pan Z."/>
            <person name="Liu X."/>
        </authorList>
    </citation>
    <scope>NUCLEOTIDE SEQUENCE [LARGE SCALE GENOMIC DNA]</scope>
    <source>
        <strain evidence="3">FJAT-27997</strain>
    </source>
</reference>
<dbReference type="STRING" id="1679170.AC625_06710"/>
<organism evidence="2 3">
    <name type="scientific">Peribacillus loiseleuriae</name>
    <dbReference type="NCBI Taxonomy" id="1679170"/>
    <lineage>
        <taxon>Bacteria</taxon>
        <taxon>Bacillati</taxon>
        <taxon>Bacillota</taxon>
        <taxon>Bacilli</taxon>
        <taxon>Bacillales</taxon>
        <taxon>Bacillaceae</taxon>
        <taxon>Peribacillus</taxon>
    </lineage>
</organism>
<accession>A0A0K9GRG8</accession>
<keyword evidence="1" id="KW-1133">Transmembrane helix</keyword>
<feature type="transmembrane region" description="Helical" evidence="1">
    <location>
        <begin position="6"/>
        <end position="25"/>
    </location>
</feature>
<protein>
    <recommendedName>
        <fullName evidence="4">Histidine kinase</fullName>
    </recommendedName>
</protein>